<accession>A0ABU8FD91</accession>
<gene>
    <name evidence="2" type="ORF">WAZ07_01055</name>
</gene>
<evidence type="ECO:0000313" key="3">
    <source>
        <dbReference type="Proteomes" id="UP001372526"/>
    </source>
</evidence>
<protein>
    <submittedName>
        <fullName evidence="2">Uncharacterized protein</fullName>
    </submittedName>
</protein>
<dbReference type="Proteomes" id="UP001372526">
    <property type="component" value="Unassembled WGS sequence"/>
</dbReference>
<dbReference type="RefSeq" id="WP_336470985.1">
    <property type="nucleotide sequence ID" value="NZ_JBAWSX010000001.1"/>
</dbReference>
<sequence>MAVTMQEAYSTILNEKVSAQEVDKPANEHLKKGLECESCRISVAHRTRHPRNEREIPALFYRKGGENHKEFCSYNTIGRINMIARDSDNDILKSITDKTFSFRLTMIHEPLEELGKQDTKQGKDQNKTLNQKDRNYHSRGKLNSYLSTMKKIIELRNILEKQNELNSIIEIEMHGRKIKWNDFYYEPHRYIQSFNYIKKLEWKNRHPICIEGIVDSVRYIEMSGKYAINLRWGKKGINSKGIEQIPSPSIFFDAGTLSPEDIKTGQHIAVCALCTPRMNAGKVREFLNTNAHLYHKNQLVILSD</sequence>
<proteinExistence type="predicted"/>
<dbReference type="EMBL" id="JBAWSX010000001">
    <property type="protein sequence ID" value="MEI4799924.1"/>
    <property type="molecule type" value="Genomic_DNA"/>
</dbReference>
<name>A0ABU8FD91_9BACI</name>
<evidence type="ECO:0000313" key="2">
    <source>
        <dbReference type="EMBL" id="MEI4799924.1"/>
    </source>
</evidence>
<comment type="caution">
    <text evidence="2">The sequence shown here is derived from an EMBL/GenBank/DDBJ whole genome shotgun (WGS) entry which is preliminary data.</text>
</comment>
<feature type="region of interest" description="Disordered" evidence="1">
    <location>
        <begin position="113"/>
        <end position="134"/>
    </location>
</feature>
<keyword evidence="3" id="KW-1185">Reference proteome</keyword>
<reference evidence="2 3" key="1">
    <citation type="submission" date="2024-01" db="EMBL/GenBank/DDBJ databases">
        <title>Seven novel Bacillus-like species.</title>
        <authorList>
            <person name="Liu G."/>
        </authorList>
    </citation>
    <scope>NUCLEOTIDE SEQUENCE [LARGE SCALE GENOMIC DNA]</scope>
    <source>
        <strain evidence="2 3">FJAT-51639</strain>
    </source>
</reference>
<evidence type="ECO:0000256" key="1">
    <source>
        <dbReference type="SAM" id="MobiDB-lite"/>
    </source>
</evidence>
<organism evidence="2 3">
    <name type="scientific">Bacillus bruguierae</name>
    <dbReference type="NCBI Taxonomy" id="3127667"/>
    <lineage>
        <taxon>Bacteria</taxon>
        <taxon>Bacillati</taxon>
        <taxon>Bacillota</taxon>
        <taxon>Bacilli</taxon>
        <taxon>Bacillales</taxon>
        <taxon>Bacillaceae</taxon>
        <taxon>Bacillus</taxon>
    </lineage>
</organism>